<dbReference type="Ensembl" id="ENSMUNT00000004030.2">
    <property type="protein sequence ID" value="ENSMUNP00000003425.2"/>
    <property type="gene ID" value="ENSMUNG00000002907.2"/>
</dbReference>
<keyword evidence="3" id="KW-0964">Secreted</keyword>
<evidence type="ECO:0000313" key="5">
    <source>
        <dbReference type="Ensembl" id="ENSMUNP00000003425.2"/>
    </source>
</evidence>
<dbReference type="AlphaFoldDB" id="A0A8C6IV20"/>
<dbReference type="PANTHER" id="PTHR10206">
    <property type="entry name" value="CATHELICIDIN"/>
    <property type="match status" value="1"/>
</dbReference>
<dbReference type="Gene3D" id="3.10.450.10">
    <property type="match status" value="1"/>
</dbReference>
<evidence type="ECO:0000313" key="6">
    <source>
        <dbReference type="Proteomes" id="UP000694405"/>
    </source>
</evidence>
<dbReference type="InterPro" id="IPR001894">
    <property type="entry name" value="Cathelicidin-like"/>
</dbReference>
<protein>
    <submittedName>
        <fullName evidence="5">Uncharacterized protein</fullName>
    </submittedName>
</protein>
<gene>
    <name evidence="5" type="primary">LOC101869477</name>
</gene>
<dbReference type="Pfam" id="PF00666">
    <property type="entry name" value="Cathelicidins"/>
    <property type="match status" value="1"/>
</dbReference>
<name>A0A8C6IV20_MELUD</name>
<sequence length="173" mass="18774">MPSSWALVLVVLGGACALPAPAPLAYTQALAQAVESYNQRPEVQNSFRLLSADPEPAPGVDLTMLRVLNFSMMETECSPSSRVNPEDCDFKENGGSGLWGPHCVVLGGVRGAVSEVRGPQVGCRVWSIPMTTLSLRQPVLVQRGRFGRFLGKIRRFRPKIRISGRADLTIRVG</sequence>
<dbReference type="GO" id="GO:0050830">
    <property type="term" value="P:defense response to Gram-positive bacterium"/>
    <property type="evidence" value="ECO:0007669"/>
    <property type="project" value="TreeGrafter"/>
</dbReference>
<comment type="similarity">
    <text evidence="2">Belongs to the cathelicidin family.</text>
</comment>
<reference evidence="5" key="3">
    <citation type="submission" date="2025-09" db="UniProtKB">
        <authorList>
            <consortium name="Ensembl"/>
        </authorList>
    </citation>
    <scope>IDENTIFICATION</scope>
</reference>
<comment type="subcellular location">
    <subcellularLocation>
        <location evidence="1">Secreted</location>
    </subcellularLocation>
</comment>
<accession>A0A8C6IV20</accession>
<proteinExistence type="inferred from homology"/>
<dbReference type="SUPFAM" id="SSF54403">
    <property type="entry name" value="Cystatin/monellin"/>
    <property type="match status" value="1"/>
</dbReference>
<reference evidence="5" key="1">
    <citation type="submission" date="2020-03" db="EMBL/GenBank/DDBJ databases">
        <title>Melopsittacus undulatus (budgerigar) genome, bMelUnd1, maternal haplotype with Z.</title>
        <authorList>
            <person name="Gedman G."/>
            <person name="Mountcastle J."/>
            <person name="Haase B."/>
            <person name="Formenti G."/>
            <person name="Wright T."/>
            <person name="Apodaca J."/>
            <person name="Pelan S."/>
            <person name="Chow W."/>
            <person name="Rhie A."/>
            <person name="Howe K."/>
            <person name="Fedrigo O."/>
            <person name="Jarvis E.D."/>
        </authorList>
    </citation>
    <scope>NUCLEOTIDE SEQUENCE [LARGE SCALE GENOMIC DNA]</scope>
</reference>
<dbReference type="GO" id="GO:0045087">
    <property type="term" value="P:innate immune response"/>
    <property type="evidence" value="ECO:0007669"/>
    <property type="project" value="TreeGrafter"/>
</dbReference>
<organism evidence="5 6">
    <name type="scientific">Melopsittacus undulatus</name>
    <name type="common">Budgerigar</name>
    <name type="synonym">Psittacus undulatus</name>
    <dbReference type="NCBI Taxonomy" id="13146"/>
    <lineage>
        <taxon>Eukaryota</taxon>
        <taxon>Metazoa</taxon>
        <taxon>Chordata</taxon>
        <taxon>Craniata</taxon>
        <taxon>Vertebrata</taxon>
        <taxon>Euteleostomi</taxon>
        <taxon>Archelosauria</taxon>
        <taxon>Archosauria</taxon>
        <taxon>Dinosauria</taxon>
        <taxon>Saurischia</taxon>
        <taxon>Theropoda</taxon>
        <taxon>Coelurosauria</taxon>
        <taxon>Aves</taxon>
        <taxon>Neognathae</taxon>
        <taxon>Neoaves</taxon>
        <taxon>Telluraves</taxon>
        <taxon>Australaves</taxon>
        <taxon>Psittaciformes</taxon>
        <taxon>Psittaculidae</taxon>
        <taxon>Melopsittacus</taxon>
    </lineage>
</organism>
<evidence type="ECO:0000256" key="4">
    <source>
        <dbReference type="ARBA" id="ARBA00023157"/>
    </source>
</evidence>
<dbReference type="GO" id="GO:0050829">
    <property type="term" value="P:defense response to Gram-negative bacterium"/>
    <property type="evidence" value="ECO:0007669"/>
    <property type="project" value="TreeGrafter"/>
</dbReference>
<evidence type="ECO:0000256" key="1">
    <source>
        <dbReference type="ARBA" id="ARBA00004613"/>
    </source>
</evidence>
<evidence type="ECO:0000256" key="2">
    <source>
        <dbReference type="ARBA" id="ARBA00005320"/>
    </source>
</evidence>
<dbReference type="Proteomes" id="UP000694405">
    <property type="component" value="Chromosome 1"/>
</dbReference>
<keyword evidence="6" id="KW-1185">Reference proteome</keyword>
<dbReference type="GO" id="GO:0061844">
    <property type="term" value="P:antimicrobial humoral immune response mediated by antimicrobial peptide"/>
    <property type="evidence" value="ECO:0007669"/>
    <property type="project" value="TreeGrafter"/>
</dbReference>
<evidence type="ECO:0000256" key="3">
    <source>
        <dbReference type="ARBA" id="ARBA00022525"/>
    </source>
</evidence>
<dbReference type="GO" id="GO:0005615">
    <property type="term" value="C:extracellular space"/>
    <property type="evidence" value="ECO:0007669"/>
    <property type="project" value="TreeGrafter"/>
</dbReference>
<dbReference type="InterPro" id="IPR046350">
    <property type="entry name" value="Cystatin_sf"/>
</dbReference>
<dbReference type="FunFam" id="3.10.450.10:FF:000003">
    <property type="entry name" value="Cathelicidin antimicrobial peptide"/>
    <property type="match status" value="1"/>
</dbReference>
<keyword evidence="4" id="KW-1015">Disulfide bond</keyword>
<accession>A0A8V5FTS2</accession>
<dbReference type="PANTHER" id="PTHR10206:SF0">
    <property type="entry name" value="CATHELICIDIN B1-RELATED"/>
    <property type="match status" value="1"/>
</dbReference>
<dbReference type="GO" id="GO:0001530">
    <property type="term" value="F:lipopolysaccharide binding"/>
    <property type="evidence" value="ECO:0007669"/>
    <property type="project" value="TreeGrafter"/>
</dbReference>
<reference evidence="5" key="2">
    <citation type="submission" date="2025-08" db="UniProtKB">
        <authorList>
            <consortium name="Ensembl"/>
        </authorList>
    </citation>
    <scope>IDENTIFICATION</scope>
</reference>